<dbReference type="InterPro" id="IPR002731">
    <property type="entry name" value="ATPase_BadF"/>
</dbReference>
<name>A0ABR2YW26_9CHLO</name>
<dbReference type="InterPro" id="IPR043129">
    <property type="entry name" value="ATPase_NBD"/>
</dbReference>
<dbReference type="EMBL" id="JALJOT010000004">
    <property type="protein sequence ID" value="KAK9915861.1"/>
    <property type="molecule type" value="Genomic_DNA"/>
</dbReference>
<evidence type="ECO:0000313" key="8">
    <source>
        <dbReference type="Proteomes" id="UP001491310"/>
    </source>
</evidence>
<feature type="compositionally biased region" description="Basic and acidic residues" evidence="5">
    <location>
        <begin position="384"/>
        <end position="393"/>
    </location>
</feature>
<proteinExistence type="inferred from homology"/>
<feature type="region of interest" description="Disordered" evidence="5">
    <location>
        <begin position="380"/>
        <end position="428"/>
    </location>
</feature>
<evidence type="ECO:0000256" key="1">
    <source>
        <dbReference type="ARBA" id="ARBA00006198"/>
    </source>
</evidence>
<comment type="similarity">
    <text evidence="1">Belongs to the eukaryotic-type N-acetylglucosamine kinase family.</text>
</comment>
<dbReference type="EC" id="2.7.1.59" evidence="2"/>
<evidence type="ECO:0000256" key="3">
    <source>
        <dbReference type="ARBA" id="ARBA00014974"/>
    </source>
</evidence>
<feature type="compositionally biased region" description="Basic residues" evidence="5">
    <location>
        <begin position="419"/>
        <end position="428"/>
    </location>
</feature>
<feature type="domain" description="ATPase BadF/BadG/BcrA/BcrD type" evidence="6">
    <location>
        <begin position="51"/>
        <end position="270"/>
    </location>
</feature>
<dbReference type="PANTHER" id="PTHR43190:SF3">
    <property type="entry name" value="N-ACETYL-D-GLUCOSAMINE KINASE"/>
    <property type="match status" value="1"/>
</dbReference>
<evidence type="ECO:0000313" key="7">
    <source>
        <dbReference type="EMBL" id="KAK9915861.1"/>
    </source>
</evidence>
<dbReference type="Proteomes" id="UP001491310">
    <property type="component" value="Unassembled WGS sequence"/>
</dbReference>
<feature type="region of interest" description="Disordered" evidence="5">
    <location>
        <begin position="290"/>
        <end position="314"/>
    </location>
</feature>
<dbReference type="PANTHER" id="PTHR43190">
    <property type="entry name" value="N-ACETYL-D-GLUCOSAMINE KINASE"/>
    <property type="match status" value="1"/>
</dbReference>
<comment type="caution">
    <text evidence="7">The sequence shown here is derived from an EMBL/GenBank/DDBJ whole genome shotgun (WGS) entry which is preliminary data.</text>
</comment>
<dbReference type="Pfam" id="PF01869">
    <property type="entry name" value="BcrAD_BadFG"/>
    <property type="match status" value="1"/>
</dbReference>
<evidence type="ECO:0000256" key="5">
    <source>
        <dbReference type="SAM" id="MobiDB-lite"/>
    </source>
</evidence>
<gene>
    <name evidence="7" type="ORF">WJX75_005370</name>
</gene>
<protein>
    <recommendedName>
        <fullName evidence="3">N-acetyl-D-glucosamine kinase</fullName>
        <ecNumber evidence="2">2.7.1.59</ecNumber>
    </recommendedName>
    <alternativeName>
        <fullName evidence="4">GlcNAc kinase</fullName>
    </alternativeName>
</protein>
<accession>A0ABR2YW26</accession>
<dbReference type="SUPFAM" id="SSF53067">
    <property type="entry name" value="Actin-like ATPase domain"/>
    <property type="match status" value="1"/>
</dbReference>
<evidence type="ECO:0000256" key="4">
    <source>
        <dbReference type="ARBA" id="ARBA00031123"/>
    </source>
</evidence>
<reference evidence="7 8" key="1">
    <citation type="journal article" date="2024" name="Nat. Commun.">
        <title>Phylogenomics reveals the evolutionary origins of lichenization in chlorophyte algae.</title>
        <authorList>
            <person name="Puginier C."/>
            <person name="Libourel C."/>
            <person name="Otte J."/>
            <person name="Skaloud P."/>
            <person name="Haon M."/>
            <person name="Grisel S."/>
            <person name="Petersen M."/>
            <person name="Berrin J.G."/>
            <person name="Delaux P.M."/>
            <person name="Dal Grande F."/>
            <person name="Keller J."/>
        </authorList>
    </citation>
    <scope>NUCLEOTIDE SEQUENCE [LARGE SCALE GENOMIC DNA]</scope>
    <source>
        <strain evidence="7 8">SAG 216-7</strain>
    </source>
</reference>
<sequence>MVEAQRQNAWLSTLKVERFWDAHAEGPPIGIAWDGTQPYLCCEVPSQVDADAVKEALHSWLQNDEAEILVYNDSVIALSCGTGGPSSGCVLIIGTGTIALGIGPDGEHVRASGWGPAFLDGGSGYDIGQRALAAVARAADGRGPRTELVAATCRHCGVERAEDLLGWAYSEPGWARIAALAPAVLQCAEEGDSVAFRIVTGAANEAVRAAVTIAERSRLKGHRFKLVLSGGLLSEDSPFLDVVREGLKLALPSAEVVHPRVQPAHGAALLIQDRLFGNVAAGGNGGDGAGVSGLFRTPERPRHHHHRRTPSSQDKLQVKAAKFLPLVGLARSKQDPINPVHMLCTLTFTGKKSRTSEWWDQLRTHRRAVSTMDEVFAAASGDPGFERGHDQGSRDIYSSSPAGLEALSLSDSPIPPSPRRGHRRTGSR</sequence>
<dbReference type="InterPro" id="IPR052519">
    <property type="entry name" value="Euk-type_GlcNAc_Kinase"/>
</dbReference>
<keyword evidence="8" id="KW-1185">Reference proteome</keyword>
<organism evidence="7 8">
    <name type="scientific">Coccomyxa subellipsoidea</name>
    <dbReference type="NCBI Taxonomy" id="248742"/>
    <lineage>
        <taxon>Eukaryota</taxon>
        <taxon>Viridiplantae</taxon>
        <taxon>Chlorophyta</taxon>
        <taxon>core chlorophytes</taxon>
        <taxon>Trebouxiophyceae</taxon>
        <taxon>Trebouxiophyceae incertae sedis</taxon>
        <taxon>Coccomyxaceae</taxon>
        <taxon>Coccomyxa</taxon>
    </lineage>
</organism>
<evidence type="ECO:0000256" key="2">
    <source>
        <dbReference type="ARBA" id="ARBA00012122"/>
    </source>
</evidence>
<dbReference type="Gene3D" id="3.30.420.40">
    <property type="match status" value="1"/>
</dbReference>
<evidence type="ECO:0000259" key="6">
    <source>
        <dbReference type="Pfam" id="PF01869"/>
    </source>
</evidence>